<gene>
    <name evidence="1" type="ORF">GALL_206110</name>
</gene>
<name>A0A1J5RMA6_9ZZZZ</name>
<protein>
    <recommendedName>
        <fullName evidence="2">DUF4294 domain-containing protein</fullName>
    </recommendedName>
</protein>
<dbReference type="AlphaFoldDB" id="A0A1J5RMA6"/>
<evidence type="ECO:0000313" key="1">
    <source>
        <dbReference type="EMBL" id="OIQ97352.1"/>
    </source>
</evidence>
<dbReference type="EMBL" id="MLJW01000134">
    <property type="protein sequence ID" value="OIQ97352.1"/>
    <property type="molecule type" value="Genomic_DNA"/>
</dbReference>
<dbReference type="InterPro" id="IPR025636">
    <property type="entry name" value="DUF4294"/>
</dbReference>
<organism evidence="1">
    <name type="scientific">mine drainage metagenome</name>
    <dbReference type="NCBI Taxonomy" id="410659"/>
    <lineage>
        <taxon>unclassified sequences</taxon>
        <taxon>metagenomes</taxon>
        <taxon>ecological metagenomes</taxon>
    </lineage>
</organism>
<reference evidence="1" key="1">
    <citation type="submission" date="2016-10" db="EMBL/GenBank/DDBJ databases">
        <title>Sequence of Gallionella enrichment culture.</title>
        <authorList>
            <person name="Poehlein A."/>
            <person name="Muehling M."/>
            <person name="Daniel R."/>
        </authorList>
    </citation>
    <scope>NUCLEOTIDE SEQUENCE</scope>
</reference>
<accession>A0A1J5RMA6</accession>
<comment type="caution">
    <text evidence="1">The sequence shown here is derived from an EMBL/GenBank/DDBJ whole genome shotgun (WGS) entry which is preliminary data.</text>
</comment>
<evidence type="ECO:0008006" key="2">
    <source>
        <dbReference type="Google" id="ProtNLM"/>
    </source>
</evidence>
<proteinExistence type="predicted"/>
<sequence>MNEINARLVNVTDKKQRKAIIHSREKELRREFTDKLTNLSIYQGKVLMKLIYRETNNSCYEIIGEYKGYFTAAMYQTVAFFFGTSLKQNYDARGSDKDIETIVRDVEKMYGYKS</sequence>
<dbReference type="Pfam" id="PF14127">
    <property type="entry name" value="DUF4294"/>
    <property type="match status" value="1"/>
</dbReference>